<protein>
    <recommendedName>
        <fullName evidence="4">3',5'-cyclic-nucleotide phosphodiesterase</fullName>
    </recommendedName>
</protein>
<keyword evidence="3" id="KW-1185">Reference proteome</keyword>
<name>A0ABU0I3U3_9HYPH</name>
<feature type="signal peptide" evidence="1">
    <location>
        <begin position="1"/>
        <end position="22"/>
    </location>
</feature>
<evidence type="ECO:0000313" key="2">
    <source>
        <dbReference type="EMBL" id="MDQ0449283.1"/>
    </source>
</evidence>
<reference evidence="2 3" key="1">
    <citation type="submission" date="2023-07" db="EMBL/GenBank/DDBJ databases">
        <title>Genomic Encyclopedia of Type Strains, Phase IV (KMG-IV): sequencing the most valuable type-strain genomes for metagenomic binning, comparative biology and taxonomic classification.</title>
        <authorList>
            <person name="Goeker M."/>
        </authorList>
    </citation>
    <scope>NUCLEOTIDE SEQUENCE [LARGE SCALE GENOMIC DNA]</scope>
    <source>
        <strain evidence="2 3">DSM 19013</strain>
    </source>
</reference>
<dbReference type="Proteomes" id="UP001231124">
    <property type="component" value="Unassembled WGS sequence"/>
</dbReference>
<evidence type="ECO:0008006" key="4">
    <source>
        <dbReference type="Google" id="ProtNLM"/>
    </source>
</evidence>
<proteinExistence type="predicted"/>
<sequence length="80" mass="8625">MTRRLLPALLVAGIVMTGPALAKRGNDELKRYCTGDATTYCGDIDPDSKDMDACFTKHRAELSENCRKAIDAYQASGGGK</sequence>
<dbReference type="RefSeq" id="WP_370876752.1">
    <property type="nucleotide sequence ID" value="NZ_BPQE01000016.1"/>
</dbReference>
<keyword evidence="1" id="KW-0732">Signal</keyword>
<organism evidence="2 3">
    <name type="scientific">Methylobacterium aerolatum</name>
    <dbReference type="NCBI Taxonomy" id="418708"/>
    <lineage>
        <taxon>Bacteria</taxon>
        <taxon>Pseudomonadati</taxon>
        <taxon>Pseudomonadota</taxon>
        <taxon>Alphaproteobacteria</taxon>
        <taxon>Hyphomicrobiales</taxon>
        <taxon>Methylobacteriaceae</taxon>
        <taxon>Methylobacterium</taxon>
    </lineage>
</organism>
<accession>A0ABU0I3U3</accession>
<gene>
    <name evidence="2" type="ORF">QO012_003800</name>
</gene>
<evidence type="ECO:0000313" key="3">
    <source>
        <dbReference type="Proteomes" id="UP001231124"/>
    </source>
</evidence>
<dbReference type="EMBL" id="JAUSVP010000013">
    <property type="protein sequence ID" value="MDQ0449283.1"/>
    <property type="molecule type" value="Genomic_DNA"/>
</dbReference>
<comment type="caution">
    <text evidence="2">The sequence shown here is derived from an EMBL/GenBank/DDBJ whole genome shotgun (WGS) entry which is preliminary data.</text>
</comment>
<evidence type="ECO:0000256" key="1">
    <source>
        <dbReference type="SAM" id="SignalP"/>
    </source>
</evidence>
<feature type="chain" id="PRO_5046510007" description="3',5'-cyclic-nucleotide phosphodiesterase" evidence="1">
    <location>
        <begin position="23"/>
        <end position="80"/>
    </location>
</feature>